<protein>
    <submittedName>
        <fullName evidence="1">DNA polymerase III, chi subunit</fullName>
    </submittedName>
</protein>
<organism evidence="1 2">
    <name type="scientific">Paracidovorax cattleyae</name>
    <dbReference type="NCBI Taxonomy" id="80868"/>
    <lineage>
        <taxon>Bacteria</taxon>
        <taxon>Pseudomonadati</taxon>
        <taxon>Pseudomonadota</taxon>
        <taxon>Betaproteobacteria</taxon>
        <taxon>Burkholderiales</taxon>
        <taxon>Comamonadaceae</taxon>
        <taxon>Paracidovorax</taxon>
    </lineage>
</organism>
<proteinExistence type="predicted"/>
<dbReference type="Gene3D" id="3.40.50.10110">
    <property type="entry name" value="DNA polymerase III subunit chi"/>
    <property type="match status" value="1"/>
</dbReference>
<dbReference type="PANTHER" id="PTHR38767:SF1">
    <property type="entry name" value="DNA POLYMERASE III SUBUNIT CHI"/>
    <property type="match status" value="1"/>
</dbReference>
<dbReference type="SUPFAM" id="SSF102400">
    <property type="entry name" value="DNA polymerase III chi subunit"/>
    <property type="match status" value="1"/>
</dbReference>
<evidence type="ECO:0000313" key="2">
    <source>
        <dbReference type="Proteomes" id="UP000199317"/>
    </source>
</evidence>
<dbReference type="GO" id="GO:0003887">
    <property type="term" value="F:DNA-directed DNA polymerase activity"/>
    <property type="evidence" value="ECO:0007669"/>
    <property type="project" value="InterPro"/>
</dbReference>
<dbReference type="Proteomes" id="UP000199317">
    <property type="component" value="Unassembled WGS sequence"/>
</dbReference>
<dbReference type="EMBL" id="FNJL01000003">
    <property type="protein sequence ID" value="SDO76924.1"/>
    <property type="molecule type" value="Genomic_DNA"/>
</dbReference>
<dbReference type="InterPro" id="IPR007459">
    <property type="entry name" value="DNA_pol3_chi"/>
</dbReference>
<name>A0A1H0M943_9BURK</name>
<dbReference type="RefSeq" id="WP_092832384.1">
    <property type="nucleotide sequence ID" value="NZ_CP028290.1"/>
</dbReference>
<sequence>MTEIAFHFNAPDKLAYACRFARKALRNDALLVITGPVPVLDAMDRALWALSPQDFLAHCRQEDEPELREASPVLLAADPRTVARPDVLLNLGASVPEGFERFARLVEVVSAHDDADRAGARERWRHYAQRGYGIVRHDLVLKGG</sequence>
<accession>A0A1H0M943</accession>
<evidence type="ECO:0000313" key="1">
    <source>
        <dbReference type="EMBL" id="SDO76924.1"/>
    </source>
</evidence>
<dbReference type="PANTHER" id="PTHR38767">
    <property type="entry name" value="DNA POLYMERASE III SUBUNIT CHI"/>
    <property type="match status" value="1"/>
</dbReference>
<gene>
    <name evidence="1" type="ORF">SAMN04489708_103169</name>
</gene>
<dbReference type="OrthoDB" id="5297568at2"/>
<dbReference type="GO" id="GO:0003677">
    <property type="term" value="F:DNA binding"/>
    <property type="evidence" value="ECO:0007669"/>
    <property type="project" value="InterPro"/>
</dbReference>
<keyword evidence="2" id="KW-1185">Reference proteome</keyword>
<reference evidence="2" key="1">
    <citation type="submission" date="2016-10" db="EMBL/GenBank/DDBJ databases">
        <authorList>
            <person name="Varghese N."/>
            <person name="Submissions S."/>
        </authorList>
    </citation>
    <scope>NUCLEOTIDE SEQUENCE [LARGE SCALE GENOMIC DNA]</scope>
    <source>
        <strain evidence="2">DSM 17101</strain>
    </source>
</reference>
<dbReference type="AlphaFoldDB" id="A0A1H0M943"/>
<dbReference type="InterPro" id="IPR036768">
    <property type="entry name" value="PolIII_chi_sf"/>
</dbReference>
<dbReference type="GO" id="GO:0032298">
    <property type="term" value="P:positive regulation of DNA-templated DNA replication initiation"/>
    <property type="evidence" value="ECO:0007669"/>
    <property type="project" value="TreeGrafter"/>
</dbReference>
<dbReference type="GO" id="GO:0006260">
    <property type="term" value="P:DNA replication"/>
    <property type="evidence" value="ECO:0007669"/>
    <property type="project" value="InterPro"/>
</dbReference>
<dbReference type="Pfam" id="PF04364">
    <property type="entry name" value="DNA_pol3_chi"/>
    <property type="match status" value="1"/>
</dbReference>